<organism evidence="2 3">
    <name type="scientific">Corallococcus coralloides</name>
    <name type="common">Myxococcus coralloides</name>
    <dbReference type="NCBI Taxonomy" id="184914"/>
    <lineage>
        <taxon>Bacteria</taxon>
        <taxon>Pseudomonadati</taxon>
        <taxon>Myxococcota</taxon>
        <taxon>Myxococcia</taxon>
        <taxon>Myxococcales</taxon>
        <taxon>Cystobacterineae</taxon>
        <taxon>Myxococcaceae</taxon>
        <taxon>Corallococcus</taxon>
    </lineage>
</organism>
<dbReference type="Pfam" id="PF17164">
    <property type="entry name" value="DUF5122"/>
    <property type="match status" value="1"/>
</dbReference>
<evidence type="ECO:0000313" key="3">
    <source>
        <dbReference type="Proteomes" id="UP000288758"/>
    </source>
</evidence>
<proteinExistence type="predicted"/>
<evidence type="ECO:0000313" key="2">
    <source>
        <dbReference type="EMBL" id="QAT88031.1"/>
    </source>
</evidence>
<dbReference type="EMBL" id="CP034669">
    <property type="protein sequence ID" value="QAT88031.1"/>
    <property type="molecule type" value="Genomic_DNA"/>
</dbReference>
<dbReference type="Proteomes" id="UP000288758">
    <property type="component" value="Chromosome"/>
</dbReference>
<feature type="chain" id="PRO_5019171939" description="Lipoprotein" evidence="1">
    <location>
        <begin position="23"/>
        <end position="564"/>
    </location>
</feature>
<dbReference type="InterPro" id="IPR013431">
    <property type="entry name" value="Delta_60_rpt"/>
</dbReference>
<dbReference type="Gene3D" id="2.80.10.50">
    <property type="match status" value="1"/>
</dbReference>
<protein>
    <recommendedName>
        <fullName evidence="4">Lipoprotein</fullName>
    </recommendedName>
</protein>
<accession>A0A410S1X4</accession>
<keyword evidence="1" id="KW-0732">Signal</keyword>
<dbReference type="AlphaFoldDB" id="A0A410S1X4"/>
<name>A0A410S1X4_CORCK</name>
<dbReference type="RefSeq" id="WP_128799276.1">
    <property type="nucleotide sequence ID" value="NZ_CP034669.1"/>
</dbReference>
<reference evidence="2 3" key="1">
    <citation type="submission" date="2018-12" db="EMBL/GenBank/DDBJ databases">
        <title>Complete Genome Sequence of the Corallopyronin A producing Myxobacterium Corallococcus coralloides B035.</title>
        <authorList>
            <person name="Bouhired S.M."/>
            <person name="Rupp O."/>
            <person name="Blom J."/>
            <person name="Schaeberle T.F."/>
            <person name="Kehraus S."/>
            <person name="Schiefer A."/>
            <person name="Pfarr K."/>
            <person name="Goesmann A."/>
            <person name="Hoerauf A."/>
            <person name="Koenig G.M."/>
        </authorList>
    </citation>
    <scope>NUCLEOTIDE SEQUENCE [LARGE SCALE GENOMIC DNA]</scope>
    <source>
        <strain evidence="2 3">B035</strain>
    </source>
</reference>
<evidence type="ECO:0008006" key="4">
    <source>
        <dbReference type="Google" id="ProtNLM"/>
    </source>
</evidence>
<gene>
    <name evidence="2" type="ORF">EJ065_6502</name>
</gene>
<evidence type="ECO:0000256" key="1">
    <source>
        <dbReference type="SAM" id="SignalP"/>
    </source>
</evidence>
<feature type="signal peptide" evidence="1">
    <location>
        <begin position="1"/>
        <end position="22"/>
    </location>
</feature>
<sequence length="564" mass="60343">MQALRNAGTVLLALALGGAAFAEEDGIWSPNDQFHEPNGDCELVAVLPAPKGAWGVVGHTCNRLNGEPVGSVVVIDAQGKRDTSRASVALEAASDRDRMKELVQLLAVPSGGYLATYSSRDEKAPRGESGPASVAHELVRHTAAGARDDAFNSKVRAALLDKVGASSFIITAEVDAKSRLIVAASTPDENYLKQVPLWLLRFTPAGTLERAERFDSVLSELRLGWYVLKQVRARADGGLFLSGRFQPEGSRSEVPVLALNAQWKPETRFNTPLISWVMKGEGGIELSLIAPRPDGSVVGVGSLVQGETRADVMRLTSGGRLDPTYKTFRQEGEYPQGRFMRVSEMGLGPGGSLVLAQNSIPAMDPPEGPWRAPGLVRLKADGSVDARFQKGLGAGLRYRKAAAEAKRNPDASGFLRMVAAMPDGSVVVDGLFDEFAGQPVTPPLRLAADGTRVAGFQARFETVLPPKKQVPNATTSAFFKADGNSHFVECTRPGKMTETFLYWMQGDIWGHTPSCAVHLGGSMATPAGAWQHCDARVRRAQAQGATCVETKQDPLARRRGPAGP</sequence>